<dbReference type="Proteomes" id="UP000580910">
    <property type="component" value="Unassembled WGS sequence"/>
</dbReference>
<feature type="compositionally biased region" description="Gly residues" evidence="1">
    <location>
        <begin position="370"/>
        <end position="399"/>
    </location>
</feature>
<reference evidence="2 3" key="1">
    <citation type="submission" date="2020-07" db="EMBL/GenBank/DDBJ databases">
        <title>Sequencing the genomes of 1000 actinobacteria strains.</title>
        <authorList>
            <person name="Klenk H.-P."/>
        </authorList>
    </citation>
    <scope>NUCLEOTIDE SEQUENCE [LARGE SCALE GENOMIC DNA]</scope>
    <source>
        <strain evidence="2 3">DSM 21349</strain>
    </source>
</reference>
<feature type="region of interest" description="Disordered" evidence="1">
    <location>
        <begin position="104"/>
        <end position="130"/>
    </location>
</feature>
<evidence type="ECO:0000313" key="3">
    <source>
        <dbReference type="Proteomes" id="UP000580910"/>
    </source>
</evidence>
<feature type="compositionally biased region" description="Acidic residues" evidence="1">
    <location>
        <begin position="412"/>
        <end position="424"/>
    </location>
</feature>
<feature type="region of interest" description="Disordered" evidence="1">
    <location>
        <begin position="320"/>
        <end position="431"/>
    </location>
</feature>
<feature type="compositionally biased region" description="Low complexity" evidence="1">
    <location>
        <begin position="328"/>
        <end position="355"/>
    </location>
</feature>
<proteinExistence type="predicted"/>
<name>A0A7W3J2Y7_9ACTN</name>
<feature type="compositionally biased region" description="Pro residues" evidence="1">
    <location>
        <begin position="109"/>
        <end position="118"/>
    </location>
</feature>
<dbReference type="AlphaFoldDB" id="A0A7W3J2Y7"/>
<dbReference type="RefSeq" id="WP_182541081.1">
    <property type="nucleotide sequence ID" value="NZ_JACGXA010000001.1"/>
</dbReference>
<keyword evidence="3" id="KW-1185">Reference proteome</keyword>
<evidence type="ECO:0000313" key="2">
    <source>
        <dbReference type="EMBL" id="MBA8805328.1"/>
    </source>
</evidence>
<feature type="region of interest" description="Disordered" evidence="1">
    <location>
        <begin position="171"/>
        <end position="285"/>
    </location>
</feature>
<gene>
    <name evidence="2" type="ORF">FB382_003619</name>
</gene>
<feature type="compositionally biased region" description="Gly residues" evidence="1">
    <location>
        <begin position="188"/>
        <end position="202"/>
    </location>
</feature>
<comment type="caution">
    <text evidence="2">The sequence shown here is derived from an EMBL/GenBank/DDBJ whole genome shotgun (WGS) entry which is preliminary data.</text>
</comment>
<protein>
    <submittedName>
        <fullName evidence="2">Uncharacterized protein</fullName>
    </submittedName>
</protein>
<sequence length="431" mass="41790">MNHGPHEAKLRSIVDTSSEEAVTAAQHAWNVGSGALRTISLTLHNAAGPMGDQLGETGSRAEIAFRQVSKKVSDRAQQMKDASDALTMAHGAIVHAQNVKRQLDENPLGPAPTAPQPTPGSSHQDDVDQQRAYHSALATHNAAASKRESDAAAANTHMDTVYAAATEKMMGVHGKPDPQPTGPTSPTGSGGGGGGTTPGGGSRTPTGTHHYTPTGGHVPTGTGHHVPPTDGGGDPGYDPHDPNHDTGGGTGQSGLPATPIDGYPTTPSTGIPGASVPTTGPGGITGSTAGGIAGAVGGGAIGGMTGIGGAVRGPMAVPTGSSAGGASSGKIGASSRSAGVARGALGRSSGLAEEGAAGGRSGAASSARSAGGGTRGGGKAGSRGAAGGRGTGASGGQGGKNKKDPKKKGTEFFDDEQDWVDDEGAAPGVID</sequence>
<dbReference type="EMBL" id="JACGXA010000001">
    <property type="protein sequence ID" value="MBA8805328.1"/>
    <property type="molecule type" value="Genomic_DNA"/>
</dbReference>
<accession>A0A7W3J2Y7</accession>
<feature type="compositionally biased region" description="Low complexity" evidence="1">
    <location>
        <begin position="203"/>
        <end position="229"/>
    </location>
</feature>
<organism evidence="2 3">
    <name type="scientific">Nocardioides ginsengisegetis</name>
    <dbReference type="NCBI Taxonomy" id="661491"/>
    <lineage>
        <taxon>Bacteria</taxon>
        <taxon>Bacillati</taxon>
        <taxon>Actinomycetota</taxon>
        <taxon>Actinomycetes</taxon>
        <taxon>Propionibacteriales</taxon>
        <taxon>Nocardioidaceae</taxon>
        <taxon>Nocardioides</taxon>
    </lineage>
</organism>
<evidence type="ECO:0000256" key="1">
    <source>
        <dbReference type="SAM" id="MobiDB-lite"/>
    </source>
</evidence>